<feature type="region of interest" description="Disordered" evidence="1">
    <location>
        <begin position="54"/>
        <end position="82"/>
    </location>
</feature>
<reference evidence="3" key="1">
    <citation type="submission" date="2023-06" db="EMBL/GenBank/DDBJ databases">
        <authorList>
            <person name="Delattre M."/>
        </authorList>
    </citation>
    <scope>NUCLEOTIDE SEQUENCE</scope>
    <source>
        <strain evidence="3">AF72</strain>
    </source>
</reference>
<dbReference type="InterPro" id="IPR013087">
    <property type="entry name" value="Znf_C2H2_type"/>
</dbReference>
<keyword evidence="4" id="KW-1185">Reference proteome</keyword>
<name>A0AA36G1V8_9BILA</name>
<feature type="compositionally biased region" description="Basic and acidic residues" evidence="1">
    <location>
        <begin position="120"/>
        <end position="137"/>
    </location>
</feature>
<accession>A0AA36G1V8</accession>
<feature type="non-terminal residue" evidence="3">
    <location>
        <position position="243"/>
    </location>
</feature>
<organism evidence="3 4">
    <name type="scientific">Mesorhabditis spiculigera</name>
    <dbReference type="NCBI Taxonomy" id="96644"/>
    <lineage>
        <taxon>Eukaryota</taxon>
        <taxon>Metazoa</taxon>
        <taxon>Ecdysozoa</taxon>
        <taxon>Nematoda</taxon>
        <taxon>Chromadorea</taxon>
        <taxon>Rhabditida</taxon>
        <taxon>Rhabditina</taxon>
        <taxon>Rhabditomorpha</taxon>
        <taxon>Rhabditoidea</taxon>
        <taxon>Rhabditidae</taxon>
        <taxon>Mesorhabditinae</taxon>
        <taxon>Mesorhabditis</taxon>
    </lineage>
</organism>
<dbReference type="EMBL" id="CATQJA010002644">
    <property type="protein sequence ID" value="CAJ0576422.1"/>
    <property type="molecule type" value="Genomic_DNA"/>
</dbReference>
<evidence type="ECO:0000313" key="3">
    <source>
        <dbReference type="EMBL" id="CAJ0576422.1"/>
    </source>
</evidence>
<evidence type="ECO:0000259" key="2">
    <source>
        <dbReference type="SMART" id="SM00355"/>
    </source>
</evidence>
<feature type="domain" description="C2H2-type" evidence="2">
    <location>
        <begin position="171"/>
        <end position="194"/>
    </location>
</feature>
<comment type="caution">
    <text evidence="3">The sequence shown here is derived from an EMBL/GenBank/DDBJ whole genome shotgun (WGS) entry which is preliminary data.</text>
</comment>
<proteinExistence type="predicted"/>
<feature type="region of interest" description="Disordered" evidence="1">
    <location>
        <begin position="106"/>
        <end position="140"/>
    </location>
</feature>
<sequence length="243" mass="28433">MGYVLMVKLNEDLPEAEVEGILAEIASINGVERITPEWRGNRRRSNEQLARILTPSPIKTPKKTKAQSEPRGQKRKKLRRDEDEFDAKLQTVLMPRTPRKYLSPMKFNADRVPSPDAEDKENLTPELAKEEGQKAGKSETNVAPLTCKECGKVNKRWFRWHALRHYQRKLYKCKLCPHECNLIYDIRRHVSFQHVLNAEEDENYEFVMDEKFKNDWTKKAAYCFPTIADTLSREIDAELQRDS</sequence>
<dbReference type="SMART" id="SM00355">
    <property type="entry name" value="ZnF_C2H2"/>
    <property type="match status" value="2"/>
</dbReference>
<dbReference type="Proteomes" id="UP001177023">
    <property type="component" value="Unassembled WGS sequence"/>
</dbReference>
<dbReference type="Gene3D" id="3.30.160.60">
    <property type="entry name" value="Classic Zinc Finger"/>
    <property type="match status" value="1"/>
</dbReference>
<dbReference type="AlphaFoldDB" id="A0AA36G1V8"/>
<protein>
    <recommendedName>
        <fullName evidence="2">C2H2-type domain-containing protein</fullName>
    </recommendedName>
</protein>
<feature type="domain" description="C2H2-type" evidence="2">
    <location>
        <begin position="145"/>
        <end position="165"/>
    </location>
</feature>
<evidence type="ECO:0000313" key="4">
    <source>
        <dbReference type="Proteomes" id="UP001177023"/>
    </source>
</evidence>
<gene>
    <name evidence="3" type="ORF">MSPICULIGERA_LOCUS14715</name>
</gene>
<evidence type="ECO:0000256" key="1">
    <source>
        <dbReference type="SAM" id="MobiDB-lite"/>
    </source>
</evidence>